<evidence type="ECO:0000259" key="2">
    <source>
        <dbReference type="Pfam" id="PF02698"/>
    </source>
</evidence>
<name>A0ABV9SYS7_9BACT</name>
<dbReference type="Pfam" id="PF02698">
    <property type="entry name" value="DUF218"/>
    <property type="match status" value="1"/>
</dbReference>
<dbReference type="PANTHER" id="PTHR30336:SF4">
    <property type="entry name" value="ENVELOPE BIOGENESIS FACTOR ELYC"/>
    <property type="match status" value="1"/>
</dbReference>
<keyword evidence="4" id="KW-1185">Reference proteome</keyword>
<dbReference type="RefSeq" id="WP_377063180.1">
    <property type="nucleotide sequence ID" value="NZ_JBHSJJ010000003.1"/>
</dbReference>
<dbReference type="CDD" id="cd06259">
    <property type="entry name" value="YdcF-like"/>
    <property type="match status" value="1"/>
</dbReference>
<protein>
    <submittedName>
        <fullName evidence="3">YdcF family protein</fullName>
    </submittedName>
</protein>
<reference evidence="4" key="1">
    <citation type="journal article" date="2019" name="Int. J. Syst. Evol. Microbiol.">
        <title>The Global Catalogue of Microorganisms (GCM) 10K type strain sequencing project: providing services to taxonomists for standard genome sequencing and annotation.</title>
        <authorList>
            <consortium name="The Broad Institute Genomics Platform"/>
            <consortium name="The Broad Institute Genome Sequencing Center for Infectious Disease"/>
            <person name="Wu L."/>
            <person name="Ma J."/>
        </authorList>
    </citation>
    <scope>NUCLEOTIDE SEQUENCE [LARGE SCALE GENOMIC DNA]</scope>
    <source>
        <strain evidence="4">CGMCC 4.7466</strain>
    </source>
</reference>
<dbReference type="Proteomes" id="UP001595818">
    <property type="component" value="Unassembled WGS sequence"/>
</dbReference>
<evidence type="ECO:0000313" key="4">
    <source>
        <dbReference type="Proteomes" id="UP001595818"/>
    </source>
</evidence>
<keyword evidence="1" id="KW-0812">Transmembrane</keyword>
<feature type="transmembrane region" description="Helical" evidence="1">
    <location>
        <begin position="6"/>
        <end position="28"/>
    </location>
</feature>
<dbReference type="EMBL" id="JBHSJJ010000003">
    <property type="protein sequence ID" value="MFC4871585.1"/>
    <property type="molecule type" value="Genomic_DNA"/>
</dbReference>
<keyword evidence="1" id="KW-1133">Transmembrane helix</keyword>
<evidence type="ECO:0000313" key="3">
    <source>
        <dbReference type="EMBL" id="MFC4871585.1"/>
    </source>
</evidence>
<feature type="transmembrane region" description="Helical" evidence="1">
    <location>
        <begin position="35"/>
        <end position="55"/>
    </location>
</feature>
<evidence type="ECO:0000256" key="1">
    <source>
        <dbReference type="SAM" id="Phobius"/>
    </source>
</evidence>
<gene>
    <name evidence="3" type="ORF">ACFPFU_07795</name>
</gene>
<keyword evidence="1" id="KW-0472">Membrane</keyword>
<dbReference type="InterPro" id="IPR051599">
    <property type="entry name" value="Cell_Envelope_Assoc"/>
</dbReference>
<proteinExistence type="predicted"/>
<sequence>MNFLRFFINQFLINPALWIFVLLVVLAGRGWKKGVWGKAVALLSFLVILGLFRPFSDAVIYRMESRYPVLDLTMTGYPQKVLVLGSGGLPDPDLPASQQMSSASQARVLEAYRIWKTFPEVTLVMSSAGREGYVSQAQIYANALREWGVPESSVQVIPTPLTTIEEARDFKRMYPGEDRLILVTSALHMPRAMEVFRKQGLKPVAAPTSFLYRPHPGGSRYGYVPSLQSLANWQKVLHEWLGMVQLAFLDEV</sequence>
<dbReference type="InterPro" id="IPR003848">
    <property type="entry name" value="DUF218"/>
</dbReference>
<dbReference type="PANTHER" id="PTHR30336">
    <property type="entry name" value="INNER MEMBRANE PROTEIN, PROBABLE PERMEASE"/>
    <property type="match status" value="1"/>
</dbReference>
<feature type="domain" description="DUF218" evidence="2">
    <location>
        <begin position="81"/>
        <end position="242"/>
    </location>
</feature>
<organism evidence="3 4">
    <name type="scientific">Negadavirga shengliensis</name>
    <dbReference type="NCBI Taxonomy" id="1389218"/>
    <lineage>
        <taxon>Bacteria</taxon>
        <taxon>Pseudomonadati</taxon>
        <taxon>Bacteroidota</taxon>
        <taxon>Cytophagia</taxon>
        <taxon>Cytophagales</taxon>
        <taxon>Cyclobacteriaceae</taxon>
        <taxon>Negadavirga</taxon>
    </lineage>
</organism>
<comment type="caution">
    <text evidence="3">The sequence shown here is derived from an EMBL/GenBank/DDBJ whole genome shotgun (WGS) entry which is preliminary data.</text>
</comment>
<accession>A0ABV9SYS7</accession>